<accession>A0A0F8TXX7</accession>
<evidence type="ECO:0000259" key="9">
    <source>
        <dbReference type="PROSITE" id="PS50102"/>
    </source>
</evidence>
<feature type="transmembrane region" description="Helical" evidence="8">
    <location>
        <begin position="181"/>
        <end position="203"/>
    </location>
</feature>
<dbReference type="CDD" id="cd12241">
    <property type="entry name" value="RRM_SF3B14"/>
    <property type="match status" value="1"/>
</dbReference>
<dbReference type="GO" id="GO:0008380">
    <property type="term" value="P:RNA splicing"/>
    <property type="evidence" value="ECO:0007669"/>
    <property type="project" value="UniProtKB-KW"/>
</dbReference>
<dbReference type="InterPro" id="IPR000504">
    <property type="entry name" value="RRM_dom"/>
</dbReference>
<feature type="region of interest" description="Disordered" evidence="7">
    <location>
        <begin position="430"/>
        <end position="498"/>
    </location>
</feature>
<keyword evidence="11" id="KW-1185">Reference proteome</keyword>
<proteinExistence type="predicted"/>
<feature type="compositionally biased region" description="Polar residues" evidence="7">
    <location>
        <begin position="479"/>
        <end position="498"/>
    </location>
</feature>
<dbReference type="PANTHER" id="PTHR31735:SF1">
    <property type="entry name" value="VACUOLAR MEMBRANE PROTEIN YPL162C"/>
    <property type="match status" value="1"/>
</dbReference>
<keyword evidence="8" id="KW-0812">Transmembrane</keyword>
<dbReference type="SUPFAM" id="SSF54928">
    <property type="entry name" value="RNA-binding domain, RBD"/>
    <property type="match status" value="1"/>
</dbReference>
<dbReference type="OrthoDB" id="431202at2759"/>
<comment type="subcellular location">
    <subcellularLocation>
        <location evidence="1">Nucleus</location>
    </subcellularLocation>
</comment>
<keyword evidence="5" id="KW-0539">Nucleus</keyword>
<protein>
    <recommendedName>
        <fullName evidence="9">RRM domain-containing protein</fullName>
    </recommendedName>
</protein>
<feature type="transmembrane region" description="Helical" evidence="8">
    <location>
        <begin position="258"/>
        <end position="282"/>
    </location>
</feature>
<dbReference type="InterPro" id="IPR022127">
    <property type="entry name" value="STIMATE/YPL162C"/>
</dbReference>
<dbReference type="PROSITE" id="PS50102">
    <property type="entry name" value="RRM"/>
    <property type="match status" value="1"/>
</dbReference>
<keyword evidence="4" id="KW-0508">mRNA splicing</keyword>
<dbReference type="InterPro" id="IPR034150">
    <property type="entry name" value="SF3B6_RRM"/>
</dbReference>
<name>A0A0F8TXX7_9EURO</name>
<dbReference type="Pfam" id="PF12400">
    <property type="entry name" value="STIMATE"/>
    <property type="match status" value="1"/>
</dbReference>
<evidence type="ECO:0000256" key="3">
    <source>
        <dbReference type="ARBA" id="ARBA00022884"/>
    </source>
</evidence>
<comment type="caution">
    <text evidence="10">The sequence shown here is derived from an EMBL/GenBank/DDBJ whole genome shotgun (WGS) entry which is preliminary data.</text>
</comment>
<evidence type="ECO:0000256" key="5">
    <source>
        <dbReference type="ARBA" id="ARBA00023242"/>
    </source>
</evidence>
<dbReference type="InterPro" id="IPR012677">
    <property type="entry name" value="Nucleotide-bd_a/b_plait_sf"/>
</dbReference>
<dbReference type="SMART" id="SM00360">
    <property type="entry name" value="RRM"/>
    <property type="match status" value="1"/>
</dbReference>
<evidence type="ECO:0000256" key="6">
    <source>
        <dbReference type="PROSITE-ProRule" id="PRU00176"/>
    </source>
</evidence>
<evidence type="ECO:0000256" key="7">
    <source>
        <dbReference type="SAM" id="MobiDB-lite"/>
    </source>
</evidence>
<dbReference type="GO" id="GO:0016020">
    <property type="term" value="C:membrane"/>
    <property type="evidence" value="ECO:0007669"/>
    <property type="project" value="TreeGrafter"/>
</dbReference>
<dbReference type="FunFam" id="3.30.70.330:FF:000286">
    <property type="entry name" value="Putative pre-mRNA branch site protein p14"/>
    <property type="match status" value="1"/>
</dbReference>
<sequence>MSRKLAPEANRILFVKNLNYNVTAEQLFDLFGKFGPIRQIRQGIANNSKGTAFVVYEDVHDAKQACDKLNGFNFQNRYLRPTFYTTRRPLLGHHHDLPSGEVNSPPPPPFSLLVDMAFPSTLSWATTLVVIVVLCSLVEASVPVTSTLAVTPSAASSQPTSYALADPEAPRDDEDTGECRLLGPFSLLVQAALGALALLSLVYKRWRERPQRPVKVWVFDVSKQVFGSAMLHLANLLMSMFSAGQFEITSSYKPNPCSFYLLNLGIDTTLGIPILIFLLNVLDRLAMYTPLANPPESIESGNYGQPPRASWWFKQSVIYFVGLLGMKICVFFLIQMLPFIVKVGDWALRWTEGNTAVQIFFVMLLFPVIMNAIQYYIIDTFIKKPLSSSPDSLEESHNADHQAFQDHDHDDRHALLAGLEDDATVDFDEDLTGKGPTVLGSPPQTKEALSRFDSSEFNPEIEREYGQSPASTSASSSSRGQYNEMTPSTKPSTQSRKP</sequence>
<keyword evidence="8" id="KW-0472">Membrane</keyword>
<feature type="domain" description="RRM" evidence="9">
    <location>
        <begin position="11"/>
        <end position="86"/>
    </location>
</feature>
<keyword evidence="2" id="KW-0507">mRNA processing</keyword>
<reference evidence="10 11" key="1">
    <citation type="submission" date="2015-02" db="EMBL/GenBank/DDBJ databases">
        <title>Draft Genome Sequences of Two Closely-Related Aflatoxigenic Aspergillus Species Obtained from the Cote d'Ivoire.</title>
        <authorList>
            <person name="Moore G.G."/>
            <person name="Beltz S.B."/>
            <person name="Mack B.M."/>
        </authorList>
    </citation>
    <scope>NUCLEOTIDE SEQUENCE [LARGE SCALE GENOMIC DNA]</scope>
    <source>
        <strain evidence="10 11">SRRC1468</strain>
    </source>
</reference>
<evidence type="ECO:0000256" key="8">
    <source>
        <dbReference type="SAM" id="Phobius"/>
    </source>
</evidence>
<organism evidence="10 11">
    <name type="scientific">Aspergillus rambellii</name>
    <dbReference type="NCBI Taxonomy" id="308745"/>
    <lineage>
        <taxon>Eukaryota</taxon>
        <taxon>Fungi</taxon>
        <taxon>Dikarya</taxon>
        <taxon>Ascomycota</taxon>
        <taxon>Pezizomycotina</taxon>
        <taxon>Eurotiomycetes</taxon>
        <taxon>Eurotiomycetidae</taxon>
        <taxon>Eurotiales</taxon>
        <taxon>Aspergillaceae</taxon>
        <taxon>Aspergillus</taxon>
        <taxon>Aspergillus subgen. Nidulantes</taxon>
    </lineage>
</organism>
<dbReference type="GO" id="GO:0005634">
    <property type="term" value="C:nucleus"/>
    <property type="evidence" value="ECO:0007669"/>
    <property type="project" value="UniProtKB-SubCell"/>
</dbReference>
<dbReference type="PANTHER" id="PTHR31735">
    <property type="entry name" value="VACUOLAR MEMBRANE PROTEIN YPL162C"/>
    <property type="match status" value="1"/>
</dbReference>
<evidence type="ECO:0000313" key="10">
    <source>
        <dbReference type="EMBL" id="KKK12193.1"/>
    </source>
</evidence>
<dbReference type="AlphaFoldDB" id="A0A0F8TXX7"/>
<feature type="transmembrane region" description="Helical" evidence="8">
    <location>
        <begin position="317"/>
        <end position="337"/>
    </location>
</feature>
<dbReference type="InterPro" id="IPR035979">
    <property type="entry name" value="RBD_domain_sf"/>
</dbReference>
<evidence type="ECO:0000313" key="11">
    <source>
        <dbReference type="Proteomes" id="UP000034291"/>
    </source>
</evidence>
<feature type="transmembrane region" description="Helical" evidence="8">
    <location>
        <begin position="224"/>
        <end position="246"/>
    </location>
</feature>
<evidence type="ECO:0000256" key="4">
    <source>
        <dbReference type="ARBA" id="ARBA00023187"/>
    </source>
</evidence>
<dbReference type="GO" id="GO:0006397">
    <property type="term" value="P:mRNA processing"/>
    <property type="evidence" value="ECO:0007669"/>
    <property type="project" value="UniProtKB-KW"/>
</dbReference>
<feature type="transmembrane region" description="Helical" evidence="8">
    <location>
        <begin position="357"/>
        <end position="378"/>
    </location>
</feature>
<feature type="transmembrane region" description="Helical" evidence="8">
    <location>
        <begin position="122"/>
        <end position="142"/>
    </location>
</feature>
<keyword evidence="8" id="KW-1133">Transmembrane helix</keyword>
<dbReference type="Pfam" id="PF00076">
    <property type="entry name" value="RRM_1"/>
    <property type="match status" value="1"/>
</dbReference>
<dbReference type="STRING" id="308745.A0A0F8TXX7"/>
<dbReference type="GO" id="GO:0003723">
    <property type="term" value="F:RNA binding"/>
    <property type="evidence" value="ECO:0007669"/>
    <property type="project" value="UniProtKB-UniRule"/>
</dbReference>
<dbReference type="Proteomes" id="UP000034291">
    <property type="component" value="Unassembled WGS sequence"/>
</dbReference>
<evidence type="ECO:0000256" key="1">
    <source>
        <dbReference type="ARBA" id="ARBA00004123"/>
    </source>
</evidence>
<dbReference type="Gene3D" id="3.30.70.330">
    <property type="match status" value="1"/>
</dbReference>
<evidence type="ECO:0000256" key="2">
    <source>
        <dbReference type="ARBA" id="ARBA00022664"/>
    </source>
</evidence>
<keyword evidence="3 6" id="KW-0694">RNA-binding</keyword>
<gene>
    <name evidence="10" type="ORF">ARAM_003810</name>
</gene>
<dbReference type="EMBL" id="JZBS01004093">
    <property type="protein sequence ID" value="KKK12193.1"/>
    <property type="molecule type" value="Genomic_DNA"/>
</dbReference>
<feature type="compositionally biased region" description="Low complexity" evidence="7">
    <location>
        <begin position="468"/>
        <end position="478"/>
    </location>
</feature>
<feature type="compositionally biased region" description="Basic and acidic residues" evidence="7">
    <location>
        <begin position="448"/>
        <end position="465"/>
    </location>
</feature>